<proteinExistence type="predicted"/>
<comment type="caution">
    <text evidence="1">The sequence shown here is derived from an EMBL/GenBank/DDBJ whole genome shotgun (WGS) entry which is preliminary data.</text>
</comment>
<evidence type="ECO:0000313" key="2">
    <source>
        <dbReference type="Proteomes" id="UP000031668"/>
    </source>
</evidence>
<dbReference type="AlphaFoldDB" id="A0A0C2IB72"/>
<evidence type="ECO:0000313" key="1">
    <source>
        <dbReference type="EMBL" id="KII62593.1"/>
    </source>
</evidence>
<gene>
    <name evidence="1" type="ORF">RF11_13626</name>
</gene>
<protein>
    <submittedName>
        <fullName evidence="1">Uncharacterized protein</fullName>
    </submittedName>
</protein>
<accession>A0A0C2IB72</accession>
<dbReference type="Proteomes" id="UP000031668">
    <property type="component" value="Unassembled WGS sequence"/>
</dbReference>
<sequence length="140" mass="16022">MSTFDTFCYYQAILGQFQSAVVQAECIWEINIALYYDVEGLIKARNHGDKSAIAEKVEAVRRSRKWLIRSLISAYDKMRRGKIGNIFTQIPSLIKTELGKTIRNTDVHRAVNGCVVIAHQRIPLLYRNGYDLTDEARALK</sequence>
<organism evidence="1 2">
    <name type="scientific">Thelohanellus kitauei</name>
    <name type="common">Myxosporean</name>
    <dbReference type="NCBI Taxonomy" id="669202"/>
    <lineage>
        <taxon>Eukaryota</taxon>
        <taxon>Metazoa</taxon>
        <taxon>Cnidaria</taxon>
        <taxon>Myxozoa</taxon>
        <taxon>Myxosporea</taxon>
        <taxon>Bivalvulida</taxon>
        <taxon>Platysporina</taxon>
        <taxon>Myxobolidae</taxon>
        <taxon>Thelohanellus</taxon>
    </lineage>
</organism>
<reference evidence="1 2" key="1">
    <citation type="journal article" date="2014" name="Genome Biol. Evol.">
        <title>The genome of the myxosporean Thelohanellus kitauei shows adaptations to nutrient acquisition within its fish host.</title>
        <authorList>
            <person name="Yang Y."/>
            <person name="Xiong J."/>
            <person name="Zhou Z."/>
            <person name="Huo F."/>
            <person name="Miao W."/>
            <person name="Ran C."/>
            <person name="Liu Y."/>
            <person name="Zhang J."/>
            <person name="Feng J."/>
            <person name="Wang M."/>
            <person name="Wang M."/>
            <person name="Wang L."/>
            <person name="Yao B."/>
        </authorList>
    </citation>
    <scope>NUCLEOTIDE SEQUENCE [LARGE SCALE GENOMIC DNA]</scope>
    <source>
        <strain evidence="1">Wuqing</strain>
    </source>
</reference>
<dbReference type="EMBL" id="JWZT01004934">
    <property type="protein sequence ID" value="KII62593.1"/>
    <property type="molecule type" value="Genomic_DNA"/>
</dbReference>
<keyword evidence="2" id="KW-1185">Reference proteome</keyword>
<name>A0A0C2IB72_THEKT</name>